<keyword evidence="3" id="KW-0645">Protease</keyword>
<dbReference type="GO" id="GO:0004252">
    <property type="term" value="F:serine-type endopeptidase activity"/>
    <property type="evidence" value="ECO:0007669"/>
    <property type="project" value="InterPro"/>
</dbReference>
<feature type="domain" description="Peptidase S1" evidence="2">
    <location>
        <begin position="88"/>
        <end position="257"/>
    </location>
</feature>
<feature type="chain" id="PRO_5032538262" evidence="1">
    <location>
        <begin position="26"/>
        <end position="293"/>
    </location>
</feature>
<evidence type="ECO:0000256" key="1">
    <source>
        <dbReference type="SAM" id="SignalP"/>
    </source>
</evidence>
<sequence>MIPKGSKHVAAVCVFLFGASFGASAAPFLQHAIEGDATLAADARIEKVVVFGRNSRRTVEEFASEQKLSPVELHHKFAASGLIECGAAHGAGQLTLTDDLVTTAAHVFFDEDGAPRAKTCTFVNQVDGKDVRTPIDLSSIIAGSRNPYAVAAVHDWAVARLTRPVNGATPYGLAGAESPNTPVEFVARGHIDWGEGRELSMEKCALHDQLSVGEEGTREFSFDCETGDGASGGAVIVGDKGDPLVGAVLVGWRSNKPFHSAPFSPTHYNFAVTIEGAFKKAVIASAAKAYVAR</sequence>
<reference evidence="3 4" key="1">
    <citation type="submission" date="2019-05" db="EMBL/GenBank/DDBJ databases">
        <authorList>
            <person name="Farhan Ul Haque M."/>
        </authorList>
    </citation>
    <scope>NUCLEOTIDE SEQUENCE [LARGE SCALE GENOMIC DNA]</scope>
    <source>
        <strain evidence="3">2</strain>
    </source>
</reference>
<dbReference type="Gene3D" id="2.40.10.10">
    <property type="entry name" value="Trypsin-like serine proteases"/>
    <property type="match status" value="2"/>
</dbReference>
<keyword evidence="4" id="KW-1185">Reference proteome</keyword>
<gene>
    <name evidence="3" type="ORF">MPC4_90133</name>
</gene>
<keyword evidence="3" id="KW-0378">Hydrolase</keyword>
<dbReference type="Pfam" id="PF00089">
    <property type="entry name" value="Trypsin"/>
    <property type="match status" value="1"/>
</dbReference>
<comment type="caution">
    <text evidence="3">The sequence shown here is derived from an EMBL/GenBank/DDBJ whole genome shotgun (WGS) entry which is preliminary data.</text>
</comment>
<keyword evidence="1" id="KW-0732">Signal</keyword>
<dbReference type="EMBL" id="CABFMQ020000153">
    <property type="protein sequence ID" value="VTZ52658.1"/>
    <property type="molecule type" value="Genomic_DNA"/>
</dbReference>
<dbReference type="SUPFAM" id="SSF50494">
    <property type="entry name" value="Trypsin-like serine proteases"/>
    <property type="match status" value="1"/>
</dbReference>
<evidence type="ECO:0000313" key="3">
    <source>
        <dbReference type="EMBL" id="VTZ52658.1"/>
    </source>
</evidence>
<dbReference type="InterPro" id="IPR043504">
    <property type="entry name" value="Peptidase_S1_PA_chymotrypsin"/>
</dbReference>
<protein>
    <submittedName>
        <fullName evidence="3">Serine protease</fullName>
    </submittedName>
</protein>
<evidence type="ECO:0000313" key="4">
    <source>
        <dbReference type="Proteomes" id="UP000485880"/>
    </source>
</evidence>
<organism evidence="3 4">
    <name type="scientific">Methylocella tundrae</name>
    <dbReference type="NCBI Taxonomy" id="227605"/>
    <lineage>
        <taxon>Bacteria</taxon>
        <taxon>Pseudomonadati</taxon>
        <taxon>Pseudomonadota</taxon>
        <taxon>Alphaproteobacteria</taxon>
        <taxon>Hyphomicrobiales</taxon>
        <taxon>Beijerinckiaceae</taxon>
        <taxon>Methylocella</taxon>
    </lineage>
</organism>
<dbReference type="InterPro" id="IPR009003">
    <property type="entry name" value="Peptidase_S1_PA"/>
</dbReference>
<accession>A0A8B6MDB9</accession>
<proteinExistence type="predicted"/>
<dbReference type="Proteomes" id="UP000485880">
    <property type="component" value="Unassembled WGS sequence"/>
</dbReference>
<dbReference type="GO" id="GO:0006508">
    <property type="term" value="P:proteolysis"/>
    <property type="evidence" value="ECO:0007669"/>
    <property type="project" value="UniProtKB-KW"/>
</dbReference>
<feature type="signal peptide" evidence="1">
    <location>
        <begin position="1"/>
        <end position="25"/>
    </location>
</feature>
<dbReference type="AlphaFoldDB" id="A0A8B6MDB9"/>
<name>A0A8B6MDB9_METTU</name>
<dbReference type="RefSeq" id="WP_174514203.1">
    <property type="nucleotide sequence ID" value="NZ_CABFMQ020000153.1"/>
</dbReference>
<dbReference type="InterPro" id="IPR001254">
    <property type="entry name" value="Trypsin_dom"/>
</dbReference>
<evidence type="ECO:0000259" key="2">
    <source>
        <dbReference type="Pfam" id="PF00089"/>
    </source>
</evidence>